<dbReference type="Proteomes" id="UP000254737">
    <property type="component" value="Unassembled WGS sequence"/>
</dbReference>
<evidence type="ECO:0000259" key="7">
    <source>
        <dbReference type="PROSITE" id="PS51790"/>
    </source>
</evidence>
<organism evidence="8 9">
    <name type="scientific">Empedobacter falsenii</name>
    <dbReference type="NCBI Taxonomy" id="343874"/>
    <lineage>
        <taxon>Bacteria</taxon>
        <taxon>Pseudomonadati</taxon>
        <taxon>Bacteroidota</taxon>
        <taxon>Flavobacteriia</taxon>
        <taxon>Flavobacteriales</taxon>
        <taxon>Weeksellaceae</taxon>
        <taxon>Empedobacter</taxon>
    </lineage>
</organism>
<dbReference type="PANTHER" id="PTHR10173:SF52">
    <property type="entry name" value="METHIONINE-R-SULFOXIDE REDUCTASE B1"/>
    <property type="match status" value="1"/>
</dbReference>
<dbReference type="EMBL" id="UFXS01000001">
    <property type="protein sequence ID" value="STD54842.1"/>
    <property type="molecule type" value="Genomic_DNA"/>
</dbReference>
<protein>
    <recommendedName>
        <fullName evidence="6">Peptide methionine sulfoxide reductase MsrB</fullName>
        <ecNumber evidence="6">1.8.4.12</ecNumber>
    </recommendedName>
    <alternativeName>
        <fullName evidence="6">Peptide-methionine (R)-S-oxide reductase</fullName>
    </alternativeName>
</protein>
<dbReference type="Gene3D" id="2.170.150.20">
    <property type="entry name" value="Peptide methionine sulfoxide reductase"/>
    <property type="match status" value="1"/>
</dbReference>
<sequence length="178" mass="20157">MDCLKKNTSFFVVGLIMSLMVTCTSQHKKEDAKVEQPSNTVTMNEKPQFNINKSNEEWKKELSSEEYYVLREAGTERPFTGKFNMHFENGIYTCNACGEELFSSSSKFDGHCGWPSFDKEIKEGKIVERVDTSHGMKRTEILCGNCGSHLGHVFDDGPTETGLRYCVNSLSLDFKPVK</sequence>
<feature type="binding site" evidence="6">
    <location>
        <position position="94"/>
    </location>
    <ligand>
        <name>Zn(2+)</name>
        <dbReference type="ChEBI" id="CHEBI:29105"/>
    </ligand>
</feature>
<feature type="binding site" evidence="6">
    <location>
        <position position="143"/>
    </location>
    <ligand>
        <name>Zn(2+)</name>
        <dbReference type="ChEBI" id="CHEBI:29105"/>
    </ligand>
</feature>
<dbReference type="InterPro" id="IPR011057">
    <property type="entry name" value="Mss4-like_sf"/>
</dbReference>
<dbReference type="PROSITE" id="PS51790">
    <property type="entry name" value="MSRB"/>
    <property type="match status" value="1"/>
</dbReference>
<comment type="cofactor">
    <cofactor evidence="6">
        <name>Zn(2+)</name>
        <dbReference type="ChEBI" id="CHEBI:29105"/>
    </cofactor>
    <text evidence="6">Binds 1 zinc ion per subunit. The zinc ion is important for the structural integrity of the protein.</text>
</comment>
<dbReference type="GO" id="GO:0006979">
    <property type="term" value="P:response to oxidative stress"/>
    <property type="evidence" value="ECO:0007669"/>
    <property type="project" value="InterPro"/>
</dbReference>
<feature type="binding site" evidence="6">
    <location>
        <position position="97"/>
    </location>
    <ligand>
        <name>Zn(2+)</name>
        <dbReference type="ChEBI" id="CHEBI:29105"/>
    </ligand>
</feature>
<dbReference type="InterPro" id="IPR028427">
    <property type="entry name" value="Met_Sox_Rdtase_MsrB"/>
</dbReference>
<keyword evidence="2 6" id="KW-0479">Metal-binding</keyword>
<feature type="domain" description="MsrB" evidence="7">
    <location>
        <begin position="55"/>
        <end position="177"/>
    </location>
</feature>
<dbReference type="GO" id="GO:0005737">
    <property type="term" value="C:cytoplasm"/>
    <property type="evidence" value="ECO:0007669"/>
    <property type="project" value="TreeGrafter"/>
</dbReference>
<keyword evidence="4 6" id="KW-0560">Oxidoreductase</keyword>
<dbReference type="SUPFAM" id="SSF51316">
    <property type="entry name" value="Mss4-like"/>
    <property type="match status" value="1"/>
</dbReference>
<dbReference type="STRING" id="343874.GCA_000805695_02351"/>
<feature type="binding site" evidence="6">
    <location>
        <position position="146"/>
    </location>
    <ligand>
        <name>Zn(2+)</name>
        <dbReference type="ChEBI" id="CHEBI:29105"/>
    </ligand>
</feature>
<evidence type="ECO:0000256" key="2">
    <source>
        <dbReference type="ARBA" id="ARBA00022723"/>
    </source>
</evidence>
<dbReference type="EC" id="1.8.4.12" evidence="6"/>
<dbReference type="NCBIfam" id="TIGR00357">
    <property type="entry name" value="peptide-methionine (R)-S-oxide reductase MsrB"/>
    <property type="match status" value="1"/>
</dbReference>
<evidence type="ECO:0000256" key="1">
    <source>
        <dbReference type="ARBA" id="ARBA00007174"/>
    </source>
</evidence>
<feature type="active site" description="Nucleophile" evidence="6">
    <location>
        <position position="166"/>
    </location>
</feature>
<proteinExistence type="inferred from homology"/>
<dbReference type="GO" id="GO:0030091">
    <property type="term" value="P:protein repair"/>
    <property type="evidence" value="ECO:0007669"/>
    <property type="project" value="InterPro"/>
</dbReference>
<accession>A0A376G5T9</accession>
<dbReference type="InterPro" id="IPR002579">
    <property type="entry name" value="Met_Sox_Rdtase_MsrB_dom"/>
</dbReference>
<gene>
    <name evidence="6 8" type="primary">msrB</name>
    <name evidence="8" type="ORF">NCTC13456_01226</name>
</gene>
<dbReference type="GO" id="GO:0008270">
    <property type="term" value="F:zinc ion binding"/>
    <property type="evidence" value="ECO:0007669"/>
    <property type="project" value="UniProtKB-UniRule"/>
</dbReference>
<comment type="catalytic activity">
    <reaction evidence="5 6">
        <text>L-methionyl-[protein] + [thioredoxin]-disulfide + H2O = L-methionyl-(R)-S-oxide-[protein] + [thioredoxin]-dithiol</text>
        <dbReference type="Rhea" id="RHEA:24164"/>
        <dbReference type="Rhea" id="RHEA-COMP:10698"/>
        <dbReference type="Rhea" id="RHEA-COMP:10700"/>
        <dbReference type="Rhea" id="RHEA-COMP:12313"/>
        <dbReference type="Rhea" id="RHEA-COMP:12314"/>
        <dbReference type="ChEBI" id="CHEBI:15377"/>
        <dbReference type="ChEBI" id="CHEBI:16044"/>
        <dbReference type="ChEBI" id="CHEBI:29950"/>
        <dbReference type="ChEBI" id="CHEBI:45764"/>
        <dbReference type="ChEBI" id="CHEBI:50058"/>
        <dbReference type="EC" id="1.8.4.12"/>
    </reaction>
</comment>
<dbReference type="AlphaFoldDB" id="A0A376G5T9"/>
<evidence type="ECO:0000256" key="4">
    <source>
        <dbReference type="ARBA" id="ARBA00023002"/>
    </source>
</evidence>
<evidence type="ECO:0000256" key="3">
    <source>
        <dbReference type="ARBA" id="ARBA00022833"/>
    </source>
</evidence>
<comment type="similarity">
    <text evidence="1 6">Belongs to the MsrB Met sulfoxide reductase family.</text>
</comment>
<evidence type="ECO:0000313" key="9">
    <source>
        <dbReference type="Proteomes" id="UP000254737"/>
    </source>
</evidence>
<name>A0A376G5T9_9FLAO</name>
<reference evidence="8 9" key="1">
    <citation type="submission" date="2018-06" db="EMBL/GenBank/DDBJ databases">
        <authorList>
            <consortium name="Pathogen Informatics"/>
            <person name="Doyle S."/>
        </authorList>
    </citation>
    <scope>NUCLEOTIDE SEQUENCE [LARGE SCALE GENOMIC DNA]</scope>
    <source>
        <strain evidence="8 9">NCTC13456</strain>
    </source>
</reference>
<evidence type="ECO:0000256" key="5">
    <source>
        <dbReference type="ARBA" id="ARBA00048488"/>
    </source>
</evidence>
<dbReference type="HAMAP" id="MF_01400">
    <property type="entry name" value="MsrB"/>
    <property type="match status" value="1"/>
</dbReference>
<evidence type="ECO:0000313" key="8">
    <source>
        <dbReference type="EMBL" id="STD54842.1"/>
    </source>
</evidence>
<keyword evidence="3 6" id="KW-0862">Zinc</keyword>
<dbReference type="FunFam" id="2.170.150.20:FF:000001">
    <property type="entry name" value="Peptide methionine sulfoxide reductase MsrB"/>
    <property type="match status" value="1"/>
</dbReference>
<evidence type="ECO:0000256" key="6">
    <source>
        <dbReference type="HAMAP-Rule" id="MF_01400"/>
    </source>
</evidence>
<dbReference type="Pfam" id="PF01641">
    <property type="entry name" value="SelR"/>
    <property type="match status" value="1"/>
</dbReference>
<dbReference type="PANTHER" id="PTHR10173">
    <property type="entry name" value="METHIONINE SULFOXIDE REDUCTASE"/>
    <property type="match status" value="1"/>
</dbReference>
<dbReference type="GO" id="GO:0033743">
    <property type="term" value="F:peptide-methionine (R)-S-oxide reductase activity"/>
    <property type="evidence" value="ECO:0007669"/>
    <property type="project" value="UniProtKB-UniRule"/>
</dbReference>